<name>S9ZN15_9RHOO</name>
<dbReference type="PROSITE" id="PS50112">
    <property type="entry name" value="PAS"/>
    <property type="match status" value="1"/>
</dbReference>
<evidence type="ECO:0000256" key="1">
    <source>
        <dbReference type="SAM" id="MobiDB-lite"/>
    </source>
</evidence>
<dbReference type="SMART" id="SM00091">
    <property type="entry name" value="PAS"/>
    <property type="match status" value="2"/>
</dbReference>
<feature type="domain" description="PAC" evidence="4">
    <location>
        <begin position="340"/>
        <end position="392"/>
    </location>
</feature>
<dbReference type="Pfam" id="PF08447">
    <property type="entry name" value="PAS_3"/>
    <property type="match status" value="1"/>
</dbReference>
<dbReference type="AlphaFoldDB" id="S9ZN15"/>
<proteinExistence type="predicted"/>
<feature type="domain" description="PAC" evidence="4">
    <location>
        <begin position="469"/>
        <end position="522"/>
    </location>
</feature>
<dbReference type="Pfam" id="PF08448">
    <property type="entry name" value="PAS_4"/>
    <property type="match status" value="1"/>
</dbReference>
<dbReference type="InterPro" id="IPR013655">
    <property type="entry name" value="PAS_fold_3"/>
</dbReference>
<keyword evidence="2" id="KW-1133">Transmembrane helix</keyword>
<dbReference type="InterPro" id="IPR000700">
    <property type="entry name" value="PAS-assoc_C"/>
</dbReference>
<dbReference type="SMART" id="SM00086">
    <property type="entry name" value="PAC"/>
    <property type="match status" value="2"/>
</dbReference>
<dbReference type="InterPro" id="IPR000160">
    <property type="entry name" value="GGDEF_dom"/>
</dbReference>
<dbReference type="EMBL" id="ATJV01000048">
    <property type="protein sequence ID" value="EPZ15981.1"/>
    <property type="molecule type" value="Genomic_DNA"/>
</dbReference>
<dbReference type="FunFam" id="3.30.70.270:FF:000001">
    <property type="entry name" value="Diguanylate cyclase domain protein"/>
    <property type="match status" value="1"/>
</dbReference>
<dbReference type="GO" id="GO:0003824">
    <property type="term" value="F:catalytic activity"/>
    <property type="evidence" value="ECO:0007669"/>
    <property type="project" value="UniProtKB-ARBA"/>
</dbReference>
<evidence type="ECO:0000259" key="5">
    <source>
        <dbReference type="PROSITE" id="PS50887"/>
    </source>
</evidence>
<dbReference type="InterPro" id="IPR035965">
    <property type="entry name" value="PAS-like_dom_sf"/>
</dbReference>
<feature type="transmembrane region" description="Helical" evidence="2">
    <location>
        <begin position="38"/>
        <end position="60"/>
    </location>
</feature>
<dbReference type="Pfam" id="PF17159">
    <property type="entry name" value="MASE3"/>
    <property type="match status" value="1"/>
</dbReference>
<dbReference type="PATRIC" id="fig|1348657.5.peg.1393"/>
<dbReference type="InterPro" id="IPR013656">
    <property type="entry name" value="PAS_4"/>
</dbReference>
<dbReference type="InterPro" id="IPR043128">
    <property type="entry name" value="Rev_trsase/Diguanyl_cyclase"/>
</dbReference>
<feature type="domain" description="PAS" evidence="3">
    <location>
        <begin position="269"/>
        <end position="322"/>
    </location>
</feature>
<dbReference type="eggNOG" id="COG3706">
    <property type="taxonomic scope" value="Bacteria"/>
</dbReference>
<feature type="transmembrane region" description="Helical" evidence="2">
    <location>
        <begin position="111"/>
        <end position="129"/>
    </location>
</feature>
<dbReference type="SUPFAM" id="SSF55785">
    <property type="entry name" value="PYP-like sensor domain (PAS domain)"/>
    <property type="match status" value="2"/>
</dbReference>
<evidence type="ECO:0000259" key="3">
    <source>
        <dbReference type="PROSITE" id="PS50112"/>
    </source>
</evidence>
<organism evidence="6 7">
    <name type="scientific">Thauera terpenica 58Eu</name>
    <dbReference type="NCBI Taxonomy" id="1348657"/>
    <lineage>
        <taxon>Bacteria</taxon>
        <taxon>Pseudomonadati</taxon>
        <taxon>Pseudomonadota</taxon>
        <taxon>Betaproteobacteria</taxon>
        <taxon>Rhodocyclales</taxon>
        <taxon>Zoogloeaceae</taxon>
        <taxon>Thauera</taxon>
    </lineage>
</organism>
<dbReference type="Gene3D" id="3.30.70.270">
    <property type="match status" value="1"/>
</dbReference>
<dbReference type="STRING" id="1348657.M622_02075"/>
<evidence type="ECO:0000313" key="7">
    <source>
        <dbReference type="Proteomes" id="UP000015455"/>
    </source>
</evidence>
<keyword evidence="2" id="KW-0472">Membrane</keyword>
<feature type="transmembrane region" description="Helical" evidence="2">
    <location>
        <begin position="210"/>
        <end position="229"/>
    </location>
</feature>
<evidence type="ECO:0008006" key="8">
    <source>
        <dbReference type="Google" id="ProtNLM"/>
    </source>
</evidence>
<protein>
    <recommendedName>
        <fullName evidence="8">Diguanylate cyclase</fullName>
    </recommendedName>
</protein>
<dbReference type="SUPFAM" id="SSF55073">
    <property type="entry name" value="Nucleotide cyclase"/>
    <property type="match status" value="1"/>
</dbReference>
<feature type="transmembrane region" description="Helical" evidence="2">
    <location>
        <begin position="72"/>
        <end position="91"/>
    </location>
</feature>
<accession>S9ZN15</accession>
<dbReference type="PANTHER" id="PTHR46663">
    <property type="entry name" value="DIGUANYLATE CYCLASE DGCT-RELATED"/>
    <property type="match status" value="1"/>
</dbReference>
<dbReference type="Gene3D" id="3.30.450.20">
    <property type="entry name" value="PAS domain"/>
    <property type="match status" value="2"/>
</dbReference>
<comment type="caution">
    <text evidence="6">The sequence shown here is derived from an EMBL/GenBank/DDBJ whole genome shotgun (WGS) entry which is preliminary data.</text>
</comment>
<gene>
    <name evidence="6" type="ORF">M622_02075</name>
</gene>
<dbReference type="InterPro" id="IPR029787">
    <property type="entry name" value="Nucleotide_cyclase"/>
</dbReference>
<feature type="transmembrane region" description="Helical" evidence="2">
    <location>
        <begin position="141"/>
        <end position="159"/>
    </location>
</feature>
<dbReference type="InterPro" id="IPR033425">
    <property type="entry name" value="MASE3"/>
</dbReference>
<keyword evidence="2" id="KW-0812">Transmembrane</keyword>
<dbReference type="CDD" id="cd00130">
    <property type="entry name" value="PAS"/>
    <property type="match status" value="2"/>
</dbReference>
<dbReference type="PANTHER" id="PTHR46663:SF4">
    <property type="entry name" value="DIGUANYLATE CYCLASE DGCT-RELATED"/>
    <property type="match status" value="1"/>
</dbReference>
<dbReference type="InterPro" id="IPR000014">
    <property type="entry name" value="PAS"/>
</dbReference>
<feature type="region of interest" description="Disordered" evidence="1">
    <location>
        <begin position="689"/>
        <end position="708"/>
    </location>
</feature>
<dbReference type="InterPro" id="IPR052163">
    <property type="entry name" value="DGC-Regulatory_Protein"/>
</dbReference>
<evidence type="ECO:0000313" key="6">
    <source>
        <dbReference type="EMBL" id="EPZ15981.1"/>
    </source>
</evidence>
<sequence>MLQALKLAPARWALFLSVLFAFGSVLPAWQVFSAPDHYLALHTALEVFSITVSAMVFGLGWSLRRTPQSGPFVWLGIIFLAVGLSDFLHVLSYAGMPVFITPSGAEKAINFWLVARSFAVLGLLVLPFLGCTRWSVTRLRLSLLAVLAAVTLMAWVILFQPHALPQTFVPGQGITALKIRIEYVLAAAYAVAALLLFARGVRDGVRALTWLAAAAWTMALAELYFTLYVDVSDVFNVLGHGNKLAASVMIYKAVFSAGVREPHAALAQERALLRAMIDSVPDLIAFKDTRGAYLGCNKAFSRCYDLSEESLIGHTDTELFGPGMQQSGEAGGAAVARKPERHEEWIEGPDGNMRLFDTLHIPFHDEAGALLGEIGISRDFTERRRVREQIAEREQRLLMALQGASLGIWDWDIGTGRMSFSPLWAEMLGRTLDEVAQDVSSWEALVHPEDWGHIQATLGPHLRGETKSYTAEYRMRHSDGHWVWVQDAGRVLERDEEGKALRAIGLHQDISSRKAMEESLLQLATSDPLTGLWNRRYFTEMANGELGRVRRHGSNAGFLLIDLDHFKRVNDTWGHAAGDEVLRHFSGLVSGHLREVDVFARLGGEEFGVLLPCIDDAAGALRAAERLRDLIASNPAIVSNAPLPFSVSIGVAMLDAEDSGFDVIFTRADEALYEAKRSGRNRAVLARTEKDRGCAPEDVQPLSEMAPR</sequence>
<dbReference type="PROSITE" id="PS50887">
    <property type="entry name" value="GGDEF"/>
    <property type="match status" value="1"/>
</dbReference>
<dbReference type="CDD" id="cd01949">
    <property type="entry name" value="GGDEF"/>
    <property type="match status" value="1"/>
</dbReference>
<feature type="domain" description="GGDEF" evidence="5">
    <location>
        <begin position="554"/>
        <end position="688"/>
    </location>
</feature>
<dbReference type="Proteomes" id="UP000015455">
    <property type="component" value="Unassembled WGS sequence"/>
</dbReference>
<dbReference type="Pfam" id="PF00990">
    <property type="entry name" value="GGDEF"/>
    <property type="match status" value="1"/>
</dbReference>
<feature type="transmembrane region" description="Helical" evidence="2">
    <location>
        <begin position="12"/>
        <end position="32"/>
    </location>
</feature>
<evidence type="ECO:0000259" key="4">
    <source>
        <dbReference type="PROSITE" id="PS50113"/>
    </source>
</evidence>
<feature type="transmembrane region" description="Helical" evidence="2">
    <location>
        <begin position="179"/>
        <end position="198"/>
    </location>
</feature>
<dbReference type="InterPro" id="IPR001610">
    <property type="entry name" value="PAC"/>
</dbReference>
<keyword evidence="7" id="KW-1185">Reference proteome</keyword>
<evidence type="ECO:0000256" key="2">
    <source>
        <dbReference type="SAM" id="Phobius"/>
    </source>
</evidence>
<reference evidence="6 7" key="1">
    <citation type="submission" date="2013-06" db="EMBL/GenBank/DDBJ databases">
        <title>Draft genome sequence of Thauera terpenica.</title>
        <authorList>
            <person name="Liu B."/>
            <person name="Frostegard A.H."/>
            <person name="Shapleigh J.P."/>
        </authorList>
    </citation>
    <scope>NUCLEOTIDE SEQUENCE [LARGE SCALE GENOMIC DNA]</scope>
    <source>
        <strain evidence="6 7">58Eu</strain>
    </source>
</reference>
<dbReference type="PROSITE" id="PS50113">
    <property type="entry name" value="PAC"/>
    <property type="match status" value="2"/>
</dbReference>
<dbReference type="SMART" id="SM00267">
    <property type="entry name" value="GGDEF"/>
    <property type="match status" value="1"/>
</dbReference>
<dbReference type="NCBIfam" id="TIGR00254">
    <property type="entry name" value="GGDEF"/>
    <property type="match status" value="1"/>
</dbReference>
<dbReference type="NCBIfam" id="TIGR00229">
    <property type="entry name" value="sensory_box"/>
    <property type="match status" value="2"/>
</dbReference>